<keyword evidence="7" id="KW-1133">Transmembrane helix</keyword>
<dbReference type="GO" id="GO:0000155">
    <property type="term" value="F:phosphorelay sensor kinase activity"/>
    <property type="evidence" value="ECO:0007669"/>
    <property type="project" value="InterPro"/>
</dbReference>
<organism evidence="9 10">
    <name type="scientific">Clostridium fallax</name>
    <dbReference type="NCBI Taxonomy" id="1533"/>
    <lineage>
        <taxon>Bacteria</taxon>
        <taxon>Bacillati</taxon>
        <taxon>Bacillota</taxon>
        <taxon>Clostridia</taxon>
        <taxon>Eubacteriales</taxon>
        <taxon>Clostridiaceae</taxon>
        <taxon>Clostridium</taxon>
    </lineage>
</organism>
<evidence type="ECO:0000256" key="4">
    <source>
        <dbReference type="ARBA" id="ARBA00022777"/>
    </source>
</evidence>
<keyword evidence="7" id="KW-0472">Membrane</keyword>
<dbReference type="Pfam" id="PF13188">
    <property type="entry name" value="PAS_8"/>
    <property type="match status" value="1"/>
</dbReference>
<dbReference type="PROSITE" id="PS51257">
    <property type="entry name" value="PROKAR_LIPOPROTEIN"/>
    <property type="match status" value="1"/>
</dbReference>
<keyword evidence="7" id="KW-0812">Transmembrane</keyword>
<dbReference type="STRING" id="1533.SAMN05443638_11448"/>
<keyword evidence="3" id="KW-0597">Phosphoprotein</keyword>
<gene>
    <name evidence="9" type="ORF">SAMN05443638_11448</name>
</gene>
<reference evidence="9 10" key="1">
    <citation type="submission" date="2016-11" db="EMBL/GenBank/DDBJ databases">
        <authorList>
            <person name="Jaros S."/>
            <person name="Januszkiewicz K."/>
            <person name="Wedrychowicz H."/>
        </authorList>
    </citation>
    <scope>NUCLEOTIDE SEQUENCE [LARGE SCALE GENOMIC DNA]</scope>
    <source>
        <strain evidence="9 10">DSM 2631</strain>
    </source>
</reference>
<dbReference type="SMART" id="SM00387">
    <property type="entry name" value="HATPase_c"/>
    <property type="match status" value="1"/>
</dbReference>
<evidence type="ECO:0000259" key="8">
    <source>
        <dbReference type="PROSITE" id="PS50109"/>
    </source>
</evidence>
<dbReference type="EMBL" id="FQVM01000014">
    <property type="protein sequence ID" value="SHE85449.1"/>
    <property type="molecule type" value="Genomic_DNA"/>
</dbReference>
<evidence type="ECO:0000256" key="7">
    <source>
        <dbReference type="SAM" id="Phobius"/>
    </source>
</evidence>
<accession>A0A1M4WW37</accession>
<feature type="transmembrane region" description="Helical" evidence="7">
    <location>
        <begin position="107"/>
        <end position="126"/>
    </location>
</feature>
<dbReference type="SUPFAM" id="SSF47384">
    <property type="entry name" value="Homodimeric domain of signal transducing histidine kinase"/>
    <property type="match status" value="1"/>
</dbReference>
<evidence type="ECO:0000256" key="1">
    <source>
        <dbReference type="ARBA" id="ARBA00000085"/>
    </source>
</evidence>
<dbReference type="PRINTS" id="PR00344">
    <property type="entry name" value="BCTRLSENSOR"/>
</dbReference>
<evidence type="ECO:0000256" key="6">
    <source>
        <dbReference type="SAM" id="Coils"/>
    </source>
</evidence>
<sequence>MENKIHNYELIYINKSKFKNISLFWIILIVFFSCLKYMDYKITEDIIHICCIILCLSTMLIAFVTSNYVKHDFFLFTGIAFLFIAAISILHIEPNNSRESLLLLYNHHYYDISLEFSEGMFVYWGYKILNNNISYKKANIIYVFCTAVIFILQYNIKNSNYKNRISIEYIVSLITIFTLFFILFKLRNKKCIEEDKVCYFKLFIFLILISDFLNLFVISKFNKQLLFLINIGECFAYSIIFTAILDKLFNKPYNLLFTDLYKRNEQLYEINRKIINRNKELEKLQEELKESESTYKNLFNNLPLPIAIINRENSRVIYANKSLKELFKLNDIKKIINKNIKDIVNFKEDIDENINKTLSIEAELKNSDKNIQLEVRRFGNNVILDENILIFQDITDDKNIEYMKSKVEKKKLEEKIRNDFLSNISHDLKTPVNIIYSAMQLQNIFLENDNFESIKKYNRINKENCMTLIRLTNNLIDCSKINNDYLKPQFEIINIVDLIENTVTHMVEYSKSNNIKLIFDTDEEEIFVLCDRNFMERIILNLVSNSIKYTKAGVILVTLKIRGVYVDINVEDNGKGMDEKFLQKAFNKYSIEEKHKDISYRNSGIGLYVVKNLVELQGGIIKIESKKDRGTKVIITFMRECIYEF</sequence>
<protein>
    <recommendedName>
        <fullName evidence="2">histidine kinase</fullName>
        <ecNumber evidence="2">2.7.13.3</ecNumber>
    </recommendedName>
</protein>
<feature type="domain" description="Histidine kinase" evidence="8">
    <location>
        <begin position="423"/>
        <end position="641"/>
    </location>
</feature>
<dbReference type="CDD" id="cd00082">
    <property type="entry name" value="HisKA"/>
    <property type="match status" value="1"/>
</dbReference>
<keyword evidence="6" id="KW-0175">Coiled coil</keyword>
<dbReference type="PANTHER" id="PTHR43547:SF2">
    <property type="entry name" value="HYBRID SIGNAL TRANSDUCTION HISTIDINE KINASE C"/>
    <property type="match status" value="1"/>
</dbReference>
<evidence type="ECO:0000256" key="5">
    <source>
        <dbReference type="ARBA" id="ARBA00023012"/>
    </source>
</evidence>
<evidence type="ECO:0000256" key="2">
    <source>
        <dbReference type="ARBA" id="ARBA00012438"/>
    </source>
</evidence>
<name>A0A1M4WW37_9CLOT</name>
<dbReference type="EC" id="2.7.13.3" evidence="2"/>
<dbReference type="InterPro" id="IPR005467">
    <property type="entry name" value="His_kinase_dom"/>
</dbReference>
<dbReference type="PROSITE" id="PS50109">
    <property type="entry name" value="HIS_KIN"/>
    <property type="match status" value="1"/>
</dbReference>
<dbReference type="InterPro" id="IPR004358">
    <property type="entry name" value="Sig_transdc_His_kin-like_C"/>
</dbReference>
<keyword evidence="10" id="KW-1185">Reference proteome</keyword>
<dbReference type="Pfam" id="PF02518">
    <property type="entry name" value="HATPase_c"/>
    <property type="match status" value="1"/>
</dbReference>
<evidence type="ECO:0000256" key="3">
    <source>
        <dbReference type="ARBA" id="ARBA00022553"/>
    </source>
</evidence>
<dbReference type="InterPro" id="IPR003594">
    <property type="entry name" value="HATPase_dom"/>
</dbReference>
<evidence type="ECO:0000313" key="10">
    <source>
        <dbReference type="Proteomes" id="UP000184035"/>
    </source>
</evidence>
<evidence type="ECO:0000313" key="9">
    <source>
        <dbReference type="EMBL" id="SHE85449.1"/>
    </source>
</evidence>
<dbReference type="RefSeq" id="WP_072896179.1">
    <property type="nucleotide sequence ID" value="NZ_FQVM01000014.1"/>
</dbReference>
<feature type="transmembrane region" description="Helical" evidence="7">
    <location>
        <begin position="73"/>
        <end position="92"/>
    </location>
</feature>
<feature type="transmembrane region" description="Helical" evidence="7">
    <location>
        <begin position="168"/>
        <end position="186"/>
    </location>
</feature>
<dbReference type="AlphaFoldDB" id="A0A1M4WW37"/>
<dbReference type="InterPro" id="IPR036890">
    <property type="entry name" value="HATPase_C_sf"/>
</dbReference>
<keyword evidence="4" id="KW-0808">Transferase</keyword>
<keyword evidence="5" id="KW-0902">Two-component regulatory system</keyword>
<feature type="transmembrane region" description="Helical" evidence="7">
    <location>
        <begin position="46"/>
        <end position="66"/>
    </location>
</feature>
<dbReference type="InterPro" id="IPR003661">
    <property type="entry name" value="HisK_dim/P_dom"/>
</dbReference>
<feature type="coiled-coil region" evidence="6">
    <location>
        <begin position="264"/>
        <end position="301"/>
    </location>
</feature>
<dbReference type="SUPFAM" id="SSF55785">
    <property type="entry name" value="PYP-like sensor domain (PAS domain)"/>
    <property type="match status" value="1"/>
</dbReference>
<dbReference type="Pfam" id="PF00512">
    <property type="entry name" value="HisKA"/>
    <property type="match status" value="1"/>
</dbReference>
<dbReference type="Gene3D" id="1.10.287.130">
    <property type="match status" value="1"/>
</dbReference>
<dbReference type="Proteomes" id="UP000184035">
    <property type="component" value="Unassembled WGS sequence"/>
</dbReference>
<proteinExistence type="predicted"/>
<dbReference type="SUPFAM" id="SSF55874">
    <property type="entry name" value="ATPase domain of HSP90 chaperone/DNA topoisomerase II/histidine kinase"/>
    <property type="match status" value="1"/>
</dbReference>
<dbReference type="Gene3D" id="3.30.450.20">
    <property type="entry name" value="PAS domain"/>
    <property type="match status" value="1"/>
</dbReference>
<keyword evidence="4" id="KW-0418">Kinase</keyword>
<dbReference type="InterPro" id="IPR035965">
    <property type="entry name" value="PAS-like_dom_sf"/>
</dbReference>
<dbReference type="Gene3D" id="3.30.565.10">
    <property type="entry name" value="Histidine kinase-like ATPase, C-terminal domain"/>
    <property type="match status" value="1"/>
</dbReference>
<feature type="transmembrane region" description="Helical" evidence="7">
    <location>
        <begin position="198"/>
        <end position="219"/>
    </location>
</feature>
<dbReference type="InterPro" id="IPR036097">
    <property type="entry name" value="HisK_dim/P_sf"/>
</dbReference>
<dbReference type="InterPro" id="IPR000014">
    <property type="entry name" value="PAS"/>
</dbReference>
<dbReference type="OrthoDB" id="9813394at2"/>
<feature type="transmembrane region" description="Helical" evidence="7">
    <location>
        <begin position="138"/>
        <end position="156"/>
    </location>
</feature>
<feature type="transmembrane region" description="Helical" evidence="7">
    <location>
        <begin position="21"/>
        <end position="40"/>
    </location>
</feature>
<comment type="catalytic activity">
    <reaction evidence="1">
        <text>ATP + protein L-histidine = ADP + protein N-phospho-L-histidine.</text>
        <dbReference type="EC" id="2.7.13.3"/>
    </reaction>
</comment>
<dbReference type="PANTHER" id="PTHR43547">
    <property type="entry name" value="TWO-COMPONENT HISTIDINE KINASE"/>
    <property type="match status" value="1"/>
</dbReference>